<dbReference type="InterPro" id="IPR050852">
    <property type="entry name" value="Queuine_tRNA-ribosyltrfase"/>
</dbReference>
<comment type="caution">
    <text evidence="2">The sequence shown here is derived from an EMBL/GenBank/DDBJ whole genome shotgun (WGS) entry which is preliminary data.</text>
</comment>
<evidence type="ECO:0000313" key="3">
    <source>
        <dbReference type="Proteomes" id="UP001210925"/>
    </source>
</evidence>
<dbReference type="GO" id="GO:0006400">
    <property type="term" value="P:tRNA modification"/>
    <property type="evidence" value="ECO:0007669"/>
    <property type="project" value="InterPro"/>
</dbReference>
<organism evidence="2 3">
    <name type="scientific">Boothiomyces macroporosus</name>
    <dbReference type="NCBI Taxonomy" id="261099"/>
    <lineage>
        <taxon>Eukaryota</taxon>
        <taxon>Fungi</taxon>
        <taxon>Fungi incertae sedis</taxon>
        <taxon>Chytridiomycota</taxon>
        <taxon>Chytridiomycota incertae sedis</taxon>
        <taxon>Chytridiomycetes</taxon>
        <taxon>Rhizophydiales</taxon>
        <taxon>Terramycetaceae</taxon>
        <taxon>Boothiomyces</taxon>
    </lineage>
</organism>
<dbReference type="InterPro" id="IPR002616">
    <property type="entry name" value="tRNA_ribo_trans-like"/>
</dbReference>
<dbReference type="AlphaFoldDB" id="A0AAD5UQM5"/>
<accession>A0AAD5UQM5</accession>
<dbReference type="NCBIfam" id="TIGR00449">
    <property type="entry name" value="tgt_general"/>
    <property type="match status" value="1"/>
</dbReference>
<dbReference type="SUPFAM" id="SSF51713">
    <property type="entry name" value="tRNA-guanine transglycosylase"/>
    <property type="match status" value="1"/>
</dbReference>
<dbReference type="Proteomes" id="UP001210925">
    <property type="component" value="Unassembled WGS sequence"/>
</dbReference>
<reference evidence="2" key="1">
    <citation type="submission" date="2020-05" db="EMBL/GenBank/DDBJ databases">
        <title>Phylogenomic resolution of chytrid fungi.</title>
        <authorList>
            <person name="Stajich J.E."/>
            <person name="Amses K."/>
            <person name="Simmons R."/>
            <person name="Seto K."/>
            <person name="Myers J."/>
            <person name="Bonds A."/>
            <person name="Quandt C.A."/>
            <person name="Barry K."/>
            <person name="Liu P."/>
            <person name="Grigoriev I."/>
            <person name="Longcore J.E."/>
            <person name="James T.Y."/>
        </authorList>
    </citation>
    <scope>NUCLEOTIDE SEQUENCE</scope>
    <source>
        <strain evidence="2">PLAUS21</strain>
    </source>
</reference>
<evidence type="ECO:0000313" key="2">
    <source>
        <dbReference type="EMBL" id="KAJ3261191.1"/>
    </source>
</evidence>
<proteinExistence type="predicted"/>
<dbReference type="PANTHER" id="PTHR46064">
    <property type="entry name" value="QUEUINE TRNA-RIBOSYLTRANSFERASE ACCESSORY SUBUNIT 2"/>
    <property type="match status" value="1"/>
</dbReference>
<dbReference type="EMBL" id="JADGKB010000007">
    <property type="protein sequence ID" value="KAJ3261191.1"/>
    <property type="molecule type" value="Genomic_DNA"/>
</dbReference>
<gene>
    <name evidence="2" type="ORF">HK103_006500</name>
</gene>
<dbReference type="Gene3D" id="3.20.20.105">
    <property type="entry name" value="Queuine tRNA-ribosyltransferase-like"/>
    <property type="match status" value="1"/>
</dbReference>
<name>A0AAD5UQM5_9FUNG</name>
<sequence length="434" mass="48837">MKIEAESKMSKARTCSLFNRKSPLALQYTKQGSIPHLIGKENKLLNVALEHFIDLVQPQAQRESPRKEWDRTFHEYLGYSNSTIVATNSDINRLAKDYVKGSSKGIGMSGNGNFKLAVTPKMAAKLLEMTKPDLAILGDPQQAIYSDVININKGVDQPLVLSANQERKAHKRWYDWLDEVAKNTTAPLYACVSGSTPFPIQESAKHIVATLDSRMLGYGIYLPSNCDILNEKVSKEQLDRMNTLWNDNLSSFIANVPAEKPRAVFGIANFKDIVRAVKAGVDIIDNSWLEPVTFAGNFYFILGYAVIASFKHQIDEASHKLPSDKRVKLLSNHAIVLDLNKEQSSTTVDGTSILPTTISVWQKDLEPISPNCQCWTCKRPHSRAYIHHLLCVNDMLAYITLMEHNIYQLENFLQEIRDSIEDGSFDSLANQYLE</sequence>
<dbReference type="InterPro" id="IPR036511">
    <property type="entry name" value="TGT-like_sf"/>
</dbReference>
<feature type="domain" description="tRNA-guanine(15) transglycosylase-like" evidence="1">
    <location>
        <begin position="141"/>
        <end position="433"/>
    </location>
</feature>
<dbReference type="PANTHER" id="PTHR46064:SF1">
    <property type="entry name" value="QUEUINE TRNA-RIBOSYLTRANSFERASE ACCESSORY SUBUNIT 2"/>
    <property type="match status" value="1"/>
</dbReference>
<evidence type="ECO:0000259" key="1">
    <source>
        <dbReference type="Pfam" id="PF01702"/>
    </source>
</evidence>
<dbReference type="Pfam" id="PF01702">
    <property type="entry name" value="TGT"/>
    <property type="match status" value="1"/>
</dbReference>
<protein>
    <recommendedName>
        <fullName evidence="1">tRNA-guanine(15) transglycosylase-like domain-containing protein</fullName>
    </recommendedName>
</protein>
<keyword evidence="3" id="KW-1185">Reference proteome</keyword>